<proteinExistence type="predicted"/>
<evidence type="ECO:0000259" key="1">
    <source>
        <dbReference type="SMART" id="SM00897"/>
    </source>
</evidence>
<feature type="non-terminal residue" evidence="2">
    <location>
        <position position="246"/>
    </location>
</feature>
<sequence>GFALALAIMTIKGPKDEFFVTGIDSLESVDAFETFSQLARDIKNKNPGINMIFCHPGVSSHKRITIHTKIIEGIESVFGPDIPIVGGLSIDNNKLVSNFQFIGEQVFEQGAIMIGFADPTLELISLGSHGFDVIGKPFKVTHSEDHHIFEMDGRPPWKSWTEKLGMPETSKTMEVLVFAPLATELPADLHEEYGSPYLVNAIIPVADGSLYATRAIPEGTKLWLTRRNEDNILDGVDRMMIQILER</sequence>
<reference evidence="2" key="1">
    <citation type="journal article" date="2014" name="Front. Microbiol.">
        <title>High frequency of phylogenetically diverse reductive dehalogenase-homologous genes in deep subseafloor sedimentary metagenomes.</title>
        <authorList>
            <person name="Kawai M."/>
            <person name="Futagami T."/>
            <person name="Toyoda A."/>
            <person name="Takaki Y."/>
            <person name="Nishi S."/>
            <person name="Hori S."/>
            <person name="Arai W."/>
            <person name="Tsubouchi T."/>
            <person name="Morono Y."/>
            <person name="Uchiyama I."/>
            <person name="Ito T."/>
            <person name="Fujiyama A."/>
            <person name="Inagaki F."/>
            <person name="Takami H."/>
        </authorList>
    </citation>
    <scope>NUCLEOTIDE SEQUENCE</scope>
    <source>
        <strain evidence="2">Expedition CK06-06</strain>
    </source>
</reference>
<protein>
    <recommendedName>
        <fullName evidence="1">FIST domain-containing protein</fullName>
    </recommendedName>
</protein>
<name>X1P5V6_9ZZZZ</name>
<dbReference type="PANTHER" id="PTHR40252:SF2">
    <property type="entry name" value="BLR0328 PROTEIN"/>
    <property type="match status" value="1"/>
</dbReference>
<dbReference type="InterPro" id="IPR013702">
    <property type="entry name" value="FIST_domain_N"/>
</dbReference>
<dbReference type="AlphaFoldDB" id="X1P5V6"/>
<organism evidence="2">
    <name type="scientific">marine sediment metagenome</name>
    <dbReference type="NCBI Taxonomy" id="412755"/>
    <lineage>
        <taxon>unclassified sequences</taxon>
        <taxon>metagenomes</taxon>
        <taxon>ecological metagenomes</taxon>
    </lineage>
</organism>
<gene>
    <name evidence="2" type="ORF">S06H3_52689</name>
</gene>
<dbReference type="SMART" id="SM00897">
    <property type="entry name" value="FIST"/>
    <property type="match status" value="1"/>
</dbReference>
<comment type="caution">
    <text evidence="2">The sequence shown here is derived from an EMBL/GenBank/DDBJ whole genome shotgun (WGS) entry which is preliminary data.</text>
</comment>
<dbReference type="Pfam" id="PF08495">
    <property type="entry name" value="FIST"/>
    <property type="match status" value="1"/>
</dbReference>
<feature type="domain" description="FIST" evidence="1">
    <location>
        <begin position="13"/>
        <end position="155"/>
    </location>
</feature>
<dbReference type="EMBL" id="BARV01033529">
    <property type="protein sequence ID" value="GAI51228.1"/>
    <property type="molecule type" value="Genomic_DNA"/>
</dbReference>
<evidence type="ECO:0000313" key="2">
    <source>
        <dbReference type="EMBL" id="GAI51228.1"/>
    </source>
</evidence>
<accession>X1P5V6</accession>
<dbReference type="PANTHER" id="PTHR40252">
    <property type="entry name" value="BLR0328 PROTEIN"/>
    <property type="match status" value="1"/>
</dbReference>
<feature type="non-terminal residue" evidence="2">
    <location>
        <position position="1"/>
    </location>
</feature>